<keyword evidence="4" id="KW-0472">Membrane</keyword>
<name>F0EWE9_9NEIS</name>
<dbReference type="HOGENOM" id="CLU_133088_0_1_4"/>
<evidence type="ECO:0000313" key="6">
    <source>
        <dbReference type="EMBL" id="EGC18377.1"/>
    </source>
</evidence>
<dbReference type="AlphaFoldDB" id="F0EWE9"/>
<dbReference type="PIRSF" id="PIRSF031804">
    <property type="entry name" value="UCP031804"/>
    <property type="match status" value="1"/>
</dbReference>
<evidence type="ECO:0000259" key="5">
    <source>
        <dbReference type="Pfam" id="PF06803"/>
    </source>
</evidence>
<keyword evidence="3" id="KW-1133">Transmembrane helix</keyword>
<gene>
    <name evidence="6" type="ORF">HMPREF9098_0183</name>
</gene>
<dbReference type="InterPro" id="IPR016983">
    <property type="entry name" value="UCP031804"/>
</dbReference>
<evidence type="ECO:0000256" key="1">
    <source>
        <dbReference type="ARBA" id="ARBA00004127"/>
    </source>
</evidence>
<feature type="domain" description="DUF1232" evidence="5">
    <location>
        <begin position="75"/>
        <end position="109"/>
    </location>
</feature>
<organism evidence="6 7">
    <name type="scientific">Kingella denitrificans ATCC 33394</name>
    <dbReference type="NCBI Taxonomy" id="888741"/>
    <lineage>
        <taxon>Bacteria</taxon>
        <taxon>Pseudomonadati</taxon>
        <taxon>Pseudomonadota</taxon>
        <taxon>Betaproteobacteria</taxon>
        <taxon>Neisseriales</taxon>
        <taxon>Neisseriaceae</taxon>
        <taxon>Kingella</taxon>
    </lineage>
</organism>
<dbReference type="Proteomes" id="UP000004088">
    <property type="component" value="Unassembled WGS sequence"/>
</dbReference>
<comment type="subcellular location">
    <subcellularLocation>
        <location evidence="1">Endomembrane system</location>
        <topology evidence="1">Multi-pass membrane protein</topology>
    </subcellularLocation>
</comment>
<sequence length="136" mass="15590">MMMDCVLFYFYNNPLIIDFKELKMSEQYQNEYSEQGLWNKIKEYSKTIGESVLSPVLTLYACAEDSKNPIPTWVKTTIYSALGYFILPVDVIPDVIPAVGYTDDVGVLVAALAAVSLYIKPEHKEFAQEKLKQWFD</sequence>
<reference evidence="6 7" key="1">
    <citation type="submission" date="2011-01" db="EMBL/GenBank/DDBJ databases">
        <authorList>
            <person name="Muzny D."/>
            <person name="Qin X."/>
            <person name="Deng J."/>
            <person name="Jiang H."/>
            <person name="Liu Y."/>
            <person name="Qu J."/>
            <person name="Song X.-Z."/>
            <person name="Zhang L."/>
            <person name="Thornton R."/>
            <person name="Coyle M."/>
            <person name="Francisco L."/>
            <person name="Jackson L."/>
            <person name="Javaid M."/>
            <person name="Korchina V."/>
            <person name="Kovar C."/>
            <person name="Mata R."/>
            <person name="Mathew T."/>
            <person name="Ngo R."/>
            <person name="Nguyen L."/>
            <person name="Nguyen N."/>
            <person name="Okwuonu G."/>
            <person name="Ongeri F."/>
            <person name="Pham C."/>
            <person name="Simmons D."/>
            <person name="Wilczek-Boney K."/>
            <person name="Hale W."/>
            <person name="Jakkamsetti A."/>
            <person name="Pham P."/>
            <person name="Ruth R."/>
            <person name="San Lucas F."/>
            <person name="Warren J."/>
            <person name="Zhang J."/>
            <person name="Zhao Z."/>
            <person name="Zhou C."/>
            <person name="Zhu D."/>
            <person name="Lee S."/>
            <person name="Bess C."/>
            <person name="Blankenburg K."/>
            <person name="Forbes L."/>
            <person name="Fu Q."/>
            <person name="Gubbala S."/>
            <person name="Hirani K."/>
            <person name="Jayaseelan J.C."/>
            <person name="Lara F."/>
            <person name="Munidasa M."/>
            <person name="Palculict T."/>
            <person name="Patil S."/>
            <person name="Pu L.-L."/>
            <person name="Saada N."/>
            <person name="Tang L."/>
            <person name="Weissenberger G."/>
            <person name="Zhu Y."/>
            <person name="Hemphill L."/>
            <person name="Shang Y."/>
            <person name="Youmans B."/>
            <person name="Ayvaz T."/>
            <person name="Ross M."/>
            <person name="Santibanez J."/>
            <person name="Aqrawi P."/>
            <person name="Gross S."/>
            <person name="Joshi V."/>
            <person name="Fowler G."/>
            <person name="Nazareth L."/>
            <person name="Reid J."/>
            <person name="Worley K."/>
            <person name="Petrosino J."/>
            <person name="Highlander S."/>
            <person name="Gibbs R."/>
        </authorList>
    </citation>
    <scope>NUCLEOTIDE SEQUENCE [LARGE SCALE GENOMIC DNA]</scope>
    <source>
        <strain evidence="6 7">ATCC 33394</strain>
    </source>
</reference>
<comment type="caution">
    <text evidence="6">The sequence shown here is derived from an EMBL/GenBank/DDBJ whole genome shotgun (WGS) entry which is preliminary data.</text>
</comment>
<evidence type="ECO:0000313" key="7">
    <source>
        <dbReference type="Proteomes" id="UP000004088"/>
    </source>
</evidence>
<keyword evidence="7" id="KW-1185">Reference proteome</keyword>
<protein>
    <recommendedName>
        <fullName evidence="5">DUF1232 domain-containing protein</fullName>
    </recommendedName>
</protein>
<evidence type="ECO:0000256" key="4">
    <source>
        <dbReference type="ARBA" id="ARBA00023136"/>
    </source>
</evidence>
<proteinExistence type="predicted"/>
<dbReference type="Pfam" id="PF06803">
    <property type="entry name" value="DUF1232"/>
    <property type="match status" value="1"/>
</dbReference>
<dbReference type="EMBL" id="AEWV01000005">
    <property type="protein sequence ID" value="EGC18377.1"/>
    <property type="molecule type" value="Genomic_DNA"/>
</dbReference>
<evidence type="ECO:0000256" key="2">
    <source>
        <dbReference type="ARBA" id="ARBA00022692"/>
    </source>
</evidence>
<dbReference type="InterPro" id="IPR010652">
    <property type="entry name" value="DUF1232"/>
</dbReference>
<accession>F0EWE9</accession>
<dbReference type="GO" id="GO:0012505">
    <property type="term" value="C:endomembrane system"/>
    <property type="evidence" value="ECO:0007669"/>
    <property type="project" value="UniProtKB-SubCell"/>
</dbReference>
<evidence type="ECO:0000256" key="3">
    <source>
        <dbReference type="ARBA" id="ARBA00022989"/>
    </source>
</evidence>
<keyword evidence="2" id="KW-0812">Transmembrane</keyword>